<dbReference type="OrthoDB" id="8659436at2"/>
<name>G7Q4B0_9BACT</name>
<dbReference type="InterPro" id="IPR043135">
    <property type="entry name" value="Fur_C"/>
</dbReference>
<keyword evidence="7" id="KW-0479">Metal-binding</keyword>
<evidence type="ECO:0000256" key="2">
    <source>
        <dbReference type="ARBA" id="ARBA00022491"/>
    </source>
</evidence>
<evidence type="ECO:0000313" key="8">
    <source>
        <dbReference type="EMBL" id="EHJ46978.1"/>
    </source>
</evidence>
<protein>
    <submittedName>
        <fullName evidence="8">Ferric uptake regulator, Fur family</fullName>
    </submittedName>
</protein>
<dbReference type="InterPro" id="IPR036390">
    <property type="entry name" value="WH_DNA-bd_sf"/>
</dbReference>
<sequence length="167" mass="17494">MAGEALESGQTAAVLARAGIEPTALRLCVADVLAREGRALAAADILARVRARRPANKVTLYRILDLFVEKGLAHRHSSGDRAFRYCLGPRFSSRTHCHAYCLRCGRMECLPAAEEAVDVAALAQCCGMDVAGVEVRIDGICAACRKSDGPAAAAGPPGMVDDGCGNP</sequence>
<dbReference type="GO" id="GO:0003700">
    <property type="term" value="F:DNA-binding transcription factor activity"/>
    <property type="evidence" value="ECO:0007669"/>
    <property type="project" value="InterPro"/>
</dbReference>
<keyword evidence="4" id="KW-0805">Transcription regulation</keyword>
<evidence type="ECO:0000256" key="5">
    <source>
        <dbReference type="ARBA" id="ARBA00023125"/>
    </source>
</evidence>
<evidence type="ECO:0000256" key="4">
    <source>
        <dbReference type="ARBA" id="ARBA00023015"/>
    </source>
</evidence>
<comment type="cofactor">
    <cofactor evidence="7">
        <name>Zn(2+)</name>
        <dbReference type="ChEBI" id="CHEBI:29105"/>
    </cofactor>
    <text evidence="7">Binds 1 zinc ion per subunit.</text>
</comment>
<dbReference type="PANTHER" id="PTHR33202">
    <property type="entry name" value="ZINC UPTAKE REGULATION PROTEIN"/>
    <property type="match status" value="1"/>
</dbReference>
<feature type="binding site" evidence="7">
    <location>
        <position position="141"/>
    </location>
    <ligand>
        <name>Zn(2+)</name>
        <dbReference type="ChEBI" id="CHEBI:29105"/>
    </ligand>
</feature>
<dbReference type="GO" id="GO:1900376">
    <property type="term" value="P:regulation of secondary metabolite biosynthetic process"/>
    <property type="evidence" value="ECO:0007669"/>
    <property type="project" value="TreeGrafter"/>
</dbReference>
<dbReference type="Pfam" id="PF01475">
    <property type="entry name" value="FUR"/>
    <property type="match status" value="1"/>
</dbReference>
<dbReference type="PANTHER" id="PTHR33202:SF6">
    <property type="entry name" value="ZINC UPTAKE REGULATION PROTEIN"/>
    <property type="match status" value="1"/>
</dbReference>
<dbReference type="SUPFAM" id="SSF46785">
    <property type="entry name" value="Winged helix' DNA-binding domain"/>
    <property type="match status" value="1"/>
</dbReference>
<dbReference type="GO" id="GO:0045892">
    <property type="term" value="P:negative regulation of DNA-templated transcription"/>
    <property type="evidence" value="ECO:0007669"/>
    <property type="project" value="TreeGrafter"/>
</dbReference>
<organism evidence="8 9">
    <name type="scientific">Solidesulfovibrio carbinoliphilus subsp. oakridgensis</name>
    <dbReference type="NCBI Taxonomy" id="694327"/>
    <lineage>
        <taxon>Bacteria</taxon>
        <taxon>Pseudomonadati</taxon>
        <taxon>Thermodesulfobacteriota</taxon>
        <taxon>Desulfovibrionia</taxon>
        <taxon>Desulfovibrionales</taxon>
        <taxon>Desulfovibrionaceae</taxon>
        <taxon>Solidesulfovibrio</taxon>
    </lineage>
</organism>
<feature type="binding site" evidence="7">
    <location>
        <position position="144"/>
    </location>
    <ligand>
        <name>Zn(2+)</name>
        <dbReference type="ChEBI" id="CHEBI:29105"/>
    </ligand>
</feature>
<dbReference type="HOGENOM" id="CLU_096072_6_0_7"/>
<gene>
    <name evidence="8" type="ORF">DFW101_0964</name>
</gene>
<evidence type="ECO:0000313" key="9">
    <source>
        <dbReference type="Proteomes" id="UP000004662"/>
    </source>
</evidence>
<dbReference type="RefSeq" id="WP_009180394.1">
    <property type="nucleotide sequence ID" value="NZ_CM001368.1"/>
</dbReference>
<keyword evidence="9" id="KW-1185">Reference proteome</keyword>
<dbReference type="AlphaFoldDB" id="G7Q4B0"/>
<dbReference type="eggNOG" id="COG0735">
    <property type="taxonomic scope" value="Bacteria"/>
</dbReference>
<dbReference type="GO" id="GO:0005829">
    <property type="term" value="C:cytosol"/>
    <property type="evidence" value="ECO:0007669"/>
    <property type="project" value="TreeGrafter"/>
</dbReference>
<keyword evidence="5" id="KW-0238">DNA-binding</keyword>
<keyword evidence="3 7" id="KW-0862">Zinc</keyword>
<dbReference type="EMBL" id="CM001368">
    <property type="protein sequence ID" value="EHJ46978.1"/>
    <property type="molecule type" value="Genomic_DNA"/>
</dbReference>
<evidence type="ECO:0000256" key="3">
    <source>
        <dbReference type="ARBA" id="ARBA00022833"/>
    </source>
</evidence>
<dbReference type="Gene3D" id="1.10.10.10">
    <property type="entry name" value="Winged helix-like DNA-binding domain superfamily/Winged helix DNA-binding domain"/>
    <property type="match status" value="1"/>
</dbReference>
<evidence type="ECO:0000256" key="7">
    <source>
        <dbReference type="PIRSR" id="PIRSR602481-1"/>
    </source>
</evidence>
<keyword evidence="2" id="KW-0678">Repressor</keyword>
<dbReference type="Proteomes" id="UP000004662">
    <property type="component" value="Chromosome"/>
</dbReference>
<dbReference type="Gene3D" id="3.30.1490.190">
    <property type="match status" value="1"/>
</dbReference>
<feature type="binding site" evidence="7">
    <location>
        <position position="101"/>
    </location>
    <ligand>
        <name>Zn(2+)</name>
        <dbReference type="ChEBI" id="CHEBI:29105"/>
    </ligand>
</feature>
<accession>G7Q4B0</accession>
<keyword evidence="6" id="KW-0804">Transcription</keyword>
<dbReference type="InterPro" id="IPR036388">
    <property type="entry name" value="WH-like_DNA-bd_sf"/>
</dbReference>
<comment type="similarity">
    <text evidence="1">Belongs to the Fur family.</text>
</comment>
<evidence type="ECO:0000256" key="6">
    <source>
        <dbReference type="ARBA" id="ARBA00023163"/>
    </source>
</evidence>
<dbReference type="InterPro" id="IPR002481">
    <property type="entry name" value="FUR"/>
</dbReference>
<evidence type="ECO:0000256" key="1">
    <source>
        <dbReference type="ARBA" id="ARBA00007957"/>
    </source>
</evidence>
<dbReference type="STRING" id="694327.DFW101_0964"/>
<proteinExistence type="inferred from homology"/>
<dbReference type="GO" id="GO:0008270">
    <property type="term" value="F:zinc ion binding"/>
    <property type="evidence" value="ECO:0007669"/>
    <property type="project" value="TreeGrafter"/>
</dbReference>
<reference evidence="9" key="1">
    <citation type="journal article" date="2015" name="Genome Announc.">
        <title>High-Quality Draft Genome Sequence of Desulfovibrio carbinoliphilus FW-101-2B, an Organic Acid-Oxidizing Sulfate-Reducing Bacterium Isolated from Uranium(VI)-Contaminated Groundwater.</title>
        <authorList>
            <person name="Ramsay B.D."/>
            <person name="Hwang C."/>
            <person name="Woo H.L."/>
            <person name="Carroll S.L."/>
            <person name="Lucas S."/>
            <person name="Han J."/>
            <person name="Lapidus A.L."/>
            <person name="Cheng J.F."/>
            <person name="Goodwin L.A."/>
            <person name="Pitluck S."/>
            <person name="Peters L."/>
            <person name="Chertkov O."/>
            <person name="Held B."/>
            <person name="Detter J.C."/>
            <person name="Han C.S."/>
            <person name="Tapia R."/>
            <person name="Land M.L."/>
            <person name="Hauser L.J."/>
            <person name="Kyrpides N.C."/>
            <person name="Ivanova N.N."/>
            <person name="Mikhailova N."/>
            <person name="Pagani I."/>
            <person name="Woyke T."/>
            <person name="Arkin A.P."/>
            <person name="Dehal P."/>
            <person name="Chivian D."/>
            <person name="Criddle C.S."/>
            <person name="Wu W."/>
            <person name="Chakraborty R."/>
            <person name="Hazen T.C."/>
            <person name="Fields M.W."/>
        </authorList>
    </citation>
    <scope>NUCLEOTIDE SEQUENCE [LARGE SCALE GENOMIC DNA]</scope>
    <source>
        <strain evidence="9">FW-101-2B</strain>
    </source>
</reference>
<feature type="binding site" evidence="7">
    <location>
        <position position="104"/>
    </location>
    <ligand>
        <name>Zn(2+)</name>
        <dbReference type="ChEBI" id="CHEBI:29105"/>
    </ligand>
</feature>
<dbReference type="GO" id="GO:0000976">
    <property type="term" value="F:transcription cis-regulatory region binding"/>
    <property type="evidence" value="ECO:0007669"/>
    <property type="project" value="TreeGrafter"/>
</dbReference>